<evidence type="ECO:0000313" key="1">
    <source>
        <dbReference type="EMBL" id="GCC44940.1"/>
    </source>
</evidence>
<keyword evidence="2" id="KW-1185">Reference proteome</keyword>
<reference evidence="1 2" key="1">
    <citation type="journal article" date="2018" name="Nat. Ecol. Evol.">
        <title>Shark genomes provide insights into elasmobranch evolution and the origin of vertebrates.</title>
        <authorList>
            <person name="Hara Y"/>
            <person name="Yamaguchi K"/>
            <person name="Onimaru K"/>
            <person name="Kadota M"/>
            <person name="Koyanagi M"/>
            <person name="Keeley SD"/>
            <person name="Tatsumi K"/>
            <person name="Tanaka K"/>
            <person name="Motone F"/>
            <person name="Kageyama Y"/>
            <person name="Nozu R"/>
            <person name="Adachi N"/>
            <person name="Nishimura O"/>
            <person name="Nakagawa R"/>
            <person name="Tanegashima C"/>
            <person name="Kiyatake I"/>
            <person name="Matsumoto R"/>
            <person name="Murakumo K"/>
            <person name="Nishida K"/>
            <person name="Terakita A"/>
            <person name="Kuratani S"/>
            <person name="Sato K"/>
            <person name="Hyodo S Kuraku.S."/>
        </authorList>
    </citation>
    <scope>NUCLEOTIDE SEQUENCE [LARGE SCALE GENOMIC DNA]</scope>
</reference>
<sequence length="61" mass="6516">MVTVSPALTSSPSSPPPLGRALVNYRSLKFLLQQVPGLSWLATLIPGFIKVPKWVLSLAGN</sequence>
<protein>
    <submittedName>
        <fullName evidence="1">Uncharacterized protein</fullName>
    </submittedName>
</protein>
<comment type="caution">
    <text evidence="1">The sequence shown here is derived from an EMBL/GenBank/DDBJ whole genome shotgun (WGS) entry which is preliminary data.</text>
</comment>
<dbReference type="Proteomes" id="UP000287033">
    <property type="component" value="Unassembled WGS sequence"/>
</dbReference>
<feature type="non-terminal residue" evidence="1">
    <location>
        <position position="61"/>
    </location>
</feature>
<proteinExistence type="predicted"/>
<dbReference type="AlphaFoldDB" id="A0A401TQH3"/>
<evidence type="ECO:0000313" key="2">
    <source>
        <dbReference type="Proteomes" id="UP000287033"/>
    </source>
</evidence>
<name>A0A401TQH3_CHIPU</name>
<dbReference type="EMBL" id="BEZZ01143169">
    <property type="protein sequence ID" value="GCC44940.1"/>
    <property type="molecule type" value="Genomic_DNA"/>
</dbReference>
<accession>A0A401TQH3</accession>
<gene>
    <name evidence="1" type="ORF">chiPu_0028909</name>
</gene>
<organism evidence="1 2">
    <name type="scientific">Chiloscyllium punctatum</name>
    <name type="common">Brownbanded bambooshark</name>
    <name type="synonym">Hemiscyllium punctatum</name>
    <dbReference type="NCBI Taxonomy" id="137246"/>
    <lineage>
        <taxon>Eukaryota</taxon>
        <taxon>Metazoa</taxon>
        <taxon>Chordata</taxon>
        <taxon>Craniata</taxon>
        <taxon>Vertebrata</taxon>
        <taxon>Chondrichthyes</taxon>
        <taxon>Elasmobranchii</taxon>
        <taxon>Galeomorphii</taxon>
        <taxon>Galeoidea</taxon>
        <taxon>Orectolobiformes</taxon>
        <taxon>Hemiscylliidae</taxon>
        <taxon>Chiloscyllium</taxon>
    </lineage>
</organism>